<evidence type="ECO:0000313" key="2">
    <source>
        <dbReference type="EMBL" id="SFV32571.1"/>
    </source>
</evidence>
<dbReference type="EMBL" id="FPCJ01000001">
    <property type="protein sequence ID" value="SFV32571.1"/>
    <property type="molecule type" value="Genomic_DNA"/>
</dbReference>
<gene>
    <name evidence="2" type="ORF">SAMN05660895_1386</name>
</gene>
<accession>A0A1I7ND68</accession>
<feature type="region of interest" description="Disordered" evidence="1">
    <location>
        <begin position="57"/>
        <end position="101"/>
    </location>
</feature>
<keyword evidence="3" id="KW-1185">Reference proteome</keyword>
<dbReference type="STRING" id="1393122.SAMN05660895_1386"/>
<dbReference type="Proteomes" id="UP000199537">
    <property type="component" value="Unassembled WGS sequence"/>
</dbReference>
<evidence type="ECO:0008006" key="4">
    <source>
        <dbReference type="Google" id="ProtNLM"/>
    </source>
</evidence>
<proteinExistence type="predicted"/>
<protein>
    <recommendedName>
        <fullName evidence="4">Lipoprotein</fullName>
    </recommendedName>
</protein>
<feature type="compositionally biased region" description="Basic and acidic residues" evidence="1">
    <location>
        <begin position="87"/>
        <end position="99"/>
    </location>
</feature>
<name>A0A1I7ND68_9BACT</name>
<evidence type="ECO:0000313" key="3">
    <source>
        <dbReference type="Proteomes" id="UP000199537"/>
    </source>
</evidence>
<organism evidence="2 3">
    <name type="scientific">Thermoflavifilum thermophilum</name>
    <dbReference type="NCBI Taxonomy" id="1393122"/>
    <lineage>
        <taxon>Bacteria</taxon>
        <taxon>Pseudomonadati</taxon>
        <taxon>Bacteroidota</taxon>
        <taxon>Chitinophagia</taxon>
        <taxon>Chitinophagales</taxon>
        <taxon>Chitinophagaceae</taxon>
        <taxon>Thermoflavifilum</taxon>
    </lineage>
</organism>
<feature type="compositionally biased region" description="Polar residues" evidence="1">
    <location>
        <begin position="77"/>
        <end position="86"/>
    </location>
</feature>
<reference evidence="3" key="1">
    <citation type="submission" date="2016-10" db="EMBL/GenBank/DDBJ databases">
        <authorList>
            <person name="Varghese N."/>
            <person name="Submissions S."/>
        </authorList>
    </citation>
    <scope>NUCLEOTIDE SEQUENCE [LARGE SCALE GENOMIC DNA]</scope>
    <source>
        <strain evidence="3">DSM 14807</strain>
    </source>
</reference>
<sequence>MLLSPVKAFIFADQFAYRMLKPSFIPIFLVLWLTAWACHQRPSGQTSAVRDSVPVAVTHPIQPPSPDSLQPKPDTTIYPTPATSDTAHPKPADANHAKDSASAAKTRVWPVKFPPLLPGSIFPEHRVVAFYGNLYSKNMGILGELPPDQMIPKLLQYARMWQEADTTKKVIPALHLIVVTAQGYPGKDGKHRLRMPNWMIDSVLHMADRIHGLVFLDVQVGLSTLQDEVPRLEPYLKLPNVHLAIDPEFSMKTGAVPGTRIGTFDAADVNYCVDYLSRLVQEYQLPPKILVVHRFTQRMLTNYKAIKLRPEVQIVMDMDGWGPKWLKINSYRNFIAREPVEFTGFKLFFKNDTRNGQPIMTPQEVLSLFPPPVYIQYQ</sequence>
<evidence type="ECO:0000256" key="1">
    <source>
        <dbReference type="SAM" id="MobiDB-lite"/>
    </source>
</evidence>
<dbReference type="AlphaFoldDB" id="A0A1I7ND68"/>